<dbReference type="InterPro" id="IPR034164">
    <property type="entry name" value="Pepsin-like_dom"/>
</dbReference>
<gene>
    <name evidence="3" type="ORF">M3I01_007530</name>
</gene>
<dbReference type="Proteomes" id="UP001139522">
    <property type="component" value="Unassembled WGS sequence"/>
</dbReference>
<dbReference type="InterPro" id="IPR021109">
    <property type="entry name" value="Peptidase_aspartic_dom_sf"/>
</dbReference>
<evidence type="ECO:0000313" key="4">
    <source>
        <dbReference type="Proteomes" id="UP001139522"/>
    </source>
</evidence>
<accession>A0ABT5WGK4</accession>
<dbReference type="InterPro" id="IPR033121">
    <property type="entry name" value="PEPTIDASE_A1"/>
</dbReference>
<dbReference type="EMBL" id="JAMZEG020000002">
    <property type="protein sequence ID" value="MDE8602776.1"/>
    <property type="molecule type" value="Genomic_DNA"/>
</dbReference>
<dbReference type="SUPFAM" id="SSF50630">
    <property type="entry name" value="Acid proteases"/>
    <property type="match status" value="1"/>
</dbReference>
<dbReference type="PANTHER" id="PTHR47966">
    <property type="entry name" value="BETA-SITE APP-CLEAVING ENZYME, ISOFORM A-RELATED"/>
    <property type="match status" value="1"/>
</dbReference>
<dbReference type="Pfam" id="PF00026">
    <property type="entry name" value="Asp"/>
    <property type="match status" value="1"/>
</dbReference>
<dbReference type="CDD" id="cd05471">
    <property type="entry name" value="pepsin_like"/>
    <property type="match status" value="1"/>
</dbReference>
<proteinExistence type="inferred from homology"/>
<dbReference type="PROSITE" id="PS51767">
    <property type="entry name" value="PEPTIDASE_A1"/>
    <property type="match status" value="1"/>
</dbReference>
<feature type="domain" description="Peptidase A1" evidence="2">
    <location>
        <begin position="30"/>
        <end position="375"/>
    </location>
</feature>
<comment type="similarity">
    <text evidence="1">Belongs to the peptidase A1 family.</text>
</comment>
<dbReference type="PANTHER" id="PTHR47966:SF51">
    <property type="entry name" value="BETA-SITE APP-CLEAVING ENZYME, ISOFORM A-RELATED"/>
    <property type="match status" value="1"/>
</dbReference>
<dbReference type="InterPro" id="IPR001461">
    <property type="entry name" value="Aspartic_peptidase_A1"/>
</dbReference>
<dbReference type="RefSeq" id="WP_255895188.1">
    <property type="nucleotide sequence ID" value="NZ_JAMZEG020000002.1"/>
</dbReference>
<evidence type="ECO:0000259" key="2">
    <source>
        <dbReference type="PROSITE" id="PS51767"/>
    </source>
</evidence>
<evidence type="ECO:0000256" key="1">
    <source>
        <dbReference type="ARBA" id="ARBA00007447"/>
    </source>
</evidence>
<protein>
    <submittedName>
        <fullName evidence="3">Pepsin-like aspartic protease</fullName>
    </submittedName>
</protein>
<evidence type="ECO:0000313" key="3">
    <source>
        <dbReference type="EMBL" id="MDE8602776.1"/>
    </source>
</evidence>
<keyword evidence="4" id="KW-1185">Reference proteome</keyword>
<reference evidence="3" key="1">
    <citation type="submission" date="2023-01" db="EMBL/GenBank/DDBJ databases">
        <title>Psychroserpens sp. MSW6 and Marinomonas sp. RSW2, isolated from seawater.</title>
        <authorList>
            <person name="Kristyanto S."/>
            <person name="Jung J."/>
            <person name="Kim J.M."/>
            <person name="Jeon C.O."/>
        </authorList>
    </citation>
    <scope>NUCLEOTIDE SEQUENCE</scope>
    <source>
        <strain evidence="3">RSW2</strain>
    </source>
</reference>
<sequence length="409" mass="45477">MKSVLMKSGGVGLSVSLNRGPYQNNGASPWYAFVGVGTPAQTLKFSFDTGSNFIWATSSLCHPETCHHYGDQQFVYQISSSFSWVNQHTTDVNFGPWGNMDVKTGNDVFTLTPESLGRMENGSVSLSSDLYLAESYQGTQFRELDWDGGIGIPSTNDRSDFSSLGQPYRGMTPQRGSEAASFHFFQSLVEQGIVSAKRPYVTFLTDIDSESGQVEFGQLNQDYRDSREYLFLPWQSYSIPSVSYIWTSQLTSLSVGDKVLIHEGKSLTPYFFSLDSGSSQFKGDPKIMNEVFSLTSKNGQDVIIELGKTDRNENGRLVVPSSIYDVLIEHGEDRGKTISQFSPLDGLDNLVLVGSVLMDYLYTVYEYEIISFGSESRIKPVGMWIFNKLNGPKIITSTQGKPAKIFHIL</sequence>
<organism evidence="3 4">
    <name type="scientific">Marinomonas maritima</name>
    <dbReference type="NCBI Taxonomy" id="2940935"/>
    <lineage>
        <taxon>Bacteria</taxon>
        <taxon>Pseudomonadati</taxon>
        <taxon>Pseudomonadota</taxon>
        <taxon>Gammaproteobacteria</taxon>
        <taxon>Oceanospirillales</taxon>
        <taxon>Oceanospirillaceae</taxon>
        <taxon>Marinomonas</taxon>
    </lineage>
</organism>
<dbReference type="PRINTS" id="PR00792">
    <property type="entry name" value="PEPSIN"/>
</dbReference>
<comment type="caution">
    <text evidence="3">The sequence shown here is derived from an EMBL/GenBank/DDBJ whole genome shotgun (WGS) entry which is preliminary data.</text>
</comment>
<dbReference type="Gene3D" id="2.40.70.10">
    <property type="entry name" value="Acid Proteases"/>
    <property type="match status" value="2"/>
</dbReference>
<name>A0ABT5WGK4_9GAMM</name>